<dbReference type="Proteomes" id="UP000694569">
    <property type="component" value="Unplaced"/>
</dbReference>
<dbReference type="Ensembl" id="ENSLLET00000029194.1">
    <property type="protein sequence ID" value="ENSLLEP00000028097.1"/>
    <property type="gene ID" value="ENSLLEG00000017862.1"/>
</dbReference>
<sequence length="49" mass="5553">MSEFRIHLDVNELISLLRLHGNEGAEQYIDLLQKNLTPFVTTTVSAHST</sequence>
<evidence type="ECO:0000313" key="2">
    <source>
        <dbReference type="Proteomes" id="UP000694569"/>
    </source>
</evidence>
<protein>
    <submittedName>
        <fullName evidence="1">Uncharacterized protein</fullName>
    </submittedName>
</protein>
<organism evidence="1 2">
    <name type="scientific">Leptobrachium leishanense</name>
    <name type="common">Leishan spiny toad</name>
    <dbReference type="NCBI Taxonomy" id="445787"/>
    <lineage>
        <taxon>Eukaryota</taxon>
        <taxon>Metazoa</taxon>
        <taxon>Chordata</taxon>
        <taxon>Craniata</taxon>
        <taxon>Vertebrata</taxon>
        <taxon>Euteleostomi</taxon>
        <taxon>Amphibia</taxon>
        <taxon>Batrachia</taxon>
        <taxon>Anura</taxon>
        <taxon>Pelobatoidea</taxon>
        <taxon>Megophryidae</taxon>
        <taxon>Leptobrachium</taxon>
    </lineage>
</organism>
<reference evidence="1" key="2">
    <citation type="submission" date="2025-09" db="UniProtKB">
        <authorList>
            <consortium name="Ensembl"/>
        </authorList>
    </citation>
    <scope>IDENTIFICATION</scope>
</reference>
<reference evidence="1" key="1">
    <citation type="submission" date="2025-08" db="UniProtKB">
        <authorList>
            <consortium name="Ensembl"/>
        </authorList>
    </citation>
    <scope>IDENTIFICATION</scope>
</reference>
<proteinExistence type="predicted"/>
<dbReference type="OrthoDB" id="2192946at2759"/>
<evidence type="ECO:0000313" key="1">
    <source>
        <dbReference type="Ensembl" id="ENSLLEP00000028097.1"/>
    </source>
</evidence>
<dbReference type="GeneTree" id="ENSGT00940000180823"/>
<dbReference type="AlphaFoldDB" id="A0A8C5PUU4"/>
<keyword evidence="2" id="KW-1185">Reference proteome</keyword>
<accession>A0A8C5PUU4</accession>
<name>A0A8C5PUU4_9ANUR</name>